<protein>
    <submittedName>
        <fullName evidence="1">Uncharacterized protein</fullName>
    </submittedName>
</protein>
<comment type="caution">
    <text evidence="1">The sequence shown here is derived from an EMBL/GenBank/DDBJ whole genome shotgun (WGS) entry which is preliminary data.</text>
</comment>
<dbReference type="AlphaFoldDB" id="H3KE78"/>
<keyword evidence="2" id="KW-1185">Reference proteome</keyword>
<organism evidence="1 2">
    <name type="scientific">Sutterella parvirubra YIT 11816</name>
    <dbReference type="NCBI Taxonomy" id="762967"/>
    <lineage>
        <taxon>Bacteria</taxon>
        <taxon>Pseudomonadati</taxon>
        <taxon>Pseudomonadota</taxon>
        <taxon>Betaproteobacteria</taxon>
        <taxon>Burkholderiales</taxon>
        <taxon>Sutterellaceae</taxon>
        <taxon>Sutterella</taxon>
    </lineage>
</organism>
<evidence type="ECO:0000313" key="2">
    <source>
        <dbReference type="Proteomes" id="UP000004956"/>
    </source>
</evidence>
<evidence type="ECO:0000313" key="1">
    <source>
        <dbReference type="EMBL" id="EHY31577.1"/>
    </source>
</evidence>
<dbReference type="EMBL" id="AFBQ01000141">
    <property type="protein sequence ID" value="EHY31577.1"/>
    <property type="molecule type" value="Genomic_DNA"/>
</dbReference>
<proteinExistence type="predicted"/>
<gene>
    <name evidence="1" type="ORF">HMPREF9440_01042</name>
</gene>
<accession>H3KE78</accession>
<name>H3KE78_9BURK</name>
<reference evidence="1 2" key="1">
    <citation type="submission" date="2011-11" db="EMBL/GenBank/DDBJ databases">
        <authorList>
            <person name="Weinstock G."/>
            <person name="Sodergren E."/>
            <person name="Clifton S."/>
            <person name="Fulton L."/>
            <person name="Fulton B."/>
            <person name="Courtney L."/>
            <person name="Fronick C."/>
            <person name="Harrison M."/>
            <person name="Strong C."/>
            <person name="Farmer C."/>
            <person name="Delahaunty K."/>
            <person name="Markovic C."/>
            <person name="Hall O."/>
            <person name="Minx P."/>
            <person name="Tomlinson C."/>
            <person name="Mitreva M."/>
            <person name="Hou S."/>
            <person name="Chen J."/>
            <person name="Wollam A."/>
            <person name="Pepin K.H."/>
            <person name="Johnson M."/>
            <person name="Bhonagiri V."/>
            <person name="Zhang X."/>
            <person name="Suruliraj S."/>
            <person name="Warren W."/>
            <person name="Chinwalla A."/>
            <person name="Mardis E.R."/>
            <person name="Wilson R.K."/>
        </authorList>
    </citation>
    <scope>NUCLEOTIDE SEQUENCE [LARGE SCALE GENOMIC DNA]</scope>
    <source>
        <strain evidence="1 2">YIT 11816</strain>
    </source>
</reference>
<sequence length="124" mass="14314">MRGRIPDPPHRPLIKMAMYYDFTVPVPKTTGKISRQNSGGRIYIHYILERTYDPEKKHTKPVRTCIGRLAEDGVTMHPNEKFFEFFPDAPVPERERRRREAEVIAEALSASGKSLEEVLAFLKS</sequence>
<dbReference type="PATRIC" id="fig|762967.3.peg.827"/>
<dbReference type="Proteomes" id="UP000004956">
    <property type="component" value="Unassembled WGS sequence"/>
</dbReference>
<dbReference type="HOGENOM" id="CLU_2002760_0_0_4"/>